<dbReference type="Pfam" id="PF03816">
    <property type="entry name" value="LytR_cpsA_psr"/>
    <property type="match status" value="1"/>
</dbReference>
<evidence type="ECO:0000259" key="4">
    <source>
        <dbReference type="Pfam" id="PF03816"/>
    </source>
</evidence>
<dbReference type="Proteomes" id="UP000295621">
    <property type="component" value="Unassembled WGS sequence"/>
</dbReference>
<dbReference type="OrthoDB" id="9782542at2"/>
<gene>
    <name evidence="5" type="ORF">E1212_24740</name>
</gene>
<dbReference type="NCBIfam" id="TIGR00350">
    <property type="entry name" value="lytR_cpsA_psr"/>
    <property type="match status" value="1"/>
</dbReference>
<reference evidence="5 6" key="1">
    <citation type="submission" date="2019-02" db="EMBL/GenBank/DDBJ databases">
        <title>Draft genome sequences of novel Actinobacteria.</title>
        <authorList>
            <person name="Sahin N."/>
            <person name="Ay H."/>
            <person name="Saygin H."/>
        </authorList>
    </citation>
    <scope>NUCLEOTIDE SEQUENCE [LARGE SCALE GENOMIC DNA]</scope>
    <source>
        <strain evidence="5 6">KC603</strain>
    </source>
</reference>
<accession>A0A4R4RDL7</accession>
<keyword evidence="6" id="KW-1185">Reference proteome</keyword>
<dbReference type="InterPro" id="IPR050922">
    <property type="entry name" value="LytR/CpsA/Psr_CW_biosynth"/>
</dbReference>
<dbReference type="Gene3D" id="3.40.630.190">
    <property type="entry name" value="LCP protein"/>
    <property type="match status" value="1"/>
</dbReference>
<keyword evidence="3" id="KW-0812">Transmembrane</keyword>
<evidence type="ECO:0000256" key="2">
    <source>
        <dbReference type="SAM" id="MobiDB-lite"/>
    </source>
</evidence>
<dbReference type="PANTHER" id="PTHR33392:SF6">
    <property type="entry name" value="POLYISOPRENYL-TEICHOIC ACID--PEPTIDOGLYCAN TEICHOIC ACID TRANSFERASE TAGU"/>
    <property type="match status" value="1"/>
</dbReference>
<feature type="transmembrane region" description="Helical" evidence="3">
    <location>
        <begin position="132"/>
        <end position="155"/>
    </location>
</feature>
<keyword evidence="3" id="KW-0472">Membrane</keyword>
<evidence type="ECO:0000256" key="3">
    <source>
        <dbReference type="SAM" id="Phobius"/>
    </source>
</evidence>
<feature type="compositionally biased region" description="Pro residues" evidence="2">
    <location>
        <begin position="102"/>
        <end position="118"/>
    </location>
</feature>
<dbReference type="EMBL" id="SMKL01000078">
    <property type="protein sequence ID" value="TDC47264.1"/>
    <property type="molecule type" value="Genomic_DNA"/>
</dbReference>
<dbReference type="PANTHER" id="PTHR33392">
    <property type="entry name" value="POLYISOPRENYL-TEICHOIC ACID--PEPTIDOGLYCAN TEICHOIC ACID TRANSFERASE TAGU"/>
    <property type="match status" value="1"/>
</dbReference>
<sequence>MCRRLRRDVAECQRVLGLAHDVGRDLPAGDLAEQAVGVCAHGASGVRVAGIVGHRGDTEVTPSPSSMQPHPPAGRHPGGRTTAAGCPHLCRRRLTVPSGAMPNPPDEQPDPSAAPAPAPDDRSRRRRRNRRILIGTLATLLVLVLAVAGVAFYFVNRLSSNIERIPDAFDIPETARPAELPGDSITFLLGGLDGADKVDVYEPGAARTDTIMLAHFPESRDRGYLVSIPRDTWIDIPGHGRNKINAAYSFGGPALFVQTLEELTGIRVDHLALIDWNGFEALTDELGGVTLTFDEETPLADSDDPLPPGTHTLTGEQALQYVRDRKDLPGGDFDRVKRQQNFIRALMNEMISSGTLTDPGKVNGIAGAVGQAARVDEELSAFGMVDLALSMRDLRADDMTFLTVPTDGTGMAGAQSIVVYDEERANQLWAALAADDMDAFLSANPDLVTGADVR</sequence>
<feature type="domain" description="Cell envelope-related transcriptional attenuator" evidence="4">
    <location>
        <begin position="207"/>
        <end position="351"/>
    </location>
</feature>
<feature type="region of interest" description="Disordered" evidence="2">
    <location>
        <begin position="55"/>
        <end position="126"/>
    </location>
</feature>
<evidence type="ECO:0000313" key="5">
    <source>
        <dbReference type="EMBL" id="TDC47264.1"/>
    </source>
</evidence>
<comment type="caution">
    <text evidence="5">The sequence shown here is derived from an EMBL/GenBank/DDBJ whole genome shotgun (WGS) entry which is preliminary data.</text>
</comment>
<keyword evidence="3" id="KW-1133">Transmembrane helix</keyword>
<evidence type="ECO:0000313" key="6">
    <source>
        <dbReference type="Proteomes" id="UP000295621"/>
    </source>
</evidence>
<proteinExistence type="inferred from homology"/>
<dbReference type="AlphaFoldDB" id="A0A4R4RDL7"/>
<evidence type="ECO:0000256" key="1">
    <source>
        <dbReference type="ARBA" id="ARBA00006068"/>
    </source>
</evidence>
<name>A0A4R4RDL7_9ACTN</name>
<dbReference type="InterPro" id="IPR004474">
    <property type="entry name" value="LytR_CpsA_psr"/>
</dbReference>
<organism evidence="5 6">
    <name type="scientific">Jiangella ureilytica</name>
    <dbReference type="NCBI Taxonomy" id="2530374"/>
    <lineage>
        <taxon>Bacteria</taxon>
        <taxon>Bacillati</taxon>
        <taxon>Actinomycetota</taxon>
        <taxon>Actinomycetes</taxon>
        <taxon>Jiangellales</taxon>
        <taxon>Jiangellaceae</taxon>
        <taxon>Jiangella</taxon>
    </lineage>
</organism>
<comment type="similarity">
    <text evidence="1">Belongs to the LytR/CpsA/Psr (LCP) family.</text>
</comment>
<protein>
    <submittedName>
        <fullName evidence="5">LytR family transcriptional regulator</fullName>
    </submittedName>
</protein>